<evidence type="ECO:0008006" key="5">
    <source>
        <dbReference type="Google" id="ProtNLM"/>
    </source>
</evidence>
<dbReference type="InterPro" id="IPR009057">
    <property type="entry name" value="Homeodomain-like_sf"/>
</dbReference>
<evidence type="ECO:0000313" key="3">
    <source>
        <dbReference type="EMBL" id="OMJ72876.1"/>
    </source>
</evidence>
<dbReference type="SMART" id="SM00717">
    <property type="entry name" value="SANT"/>
    <property type="match status" value="2"/>
</dbReference>
<dbReference type="SUPFAM" id="SSF46689">
    <property type="entry name" value="Homeodomain-like"/>
    <property type="match status" value="1"/>
</dbReference>
<name>A0A1R2B805_9CILI</name>
<dbReference type="OrthoDB" id="2143914at2759"/>
<evidence type="ECO:0000259" key="1">
    <source>
        <dbReference type="PROSITE" id="PS50090"/>
    </source>
</evidence>
<dbReference type="InterPro" id="IPR017930">
    <property type="entry name" value="Myb_dom"/>
</dbReference>
<dbReference type="GO" id="GO:0000981">
    <property type="term" value="F:DNA-binding transcription factor activity, RNA polymerase II-specific"/>
    <property type="evidence" value="ECO:0007669"/>
    <property type="project" value="TreeGrafter"/>
</dbReference>
<evidence type="ECO:0000313" key="4">
    <source>
        <dbReference type="Proteomes" id="UP000187209"/>
    </source>
</evidence>
<dbReference type="PANTHER" id="PTHR45614:SF274">
    <property type="entry name" value="MYB-LIKE DNA-BINDING PROTEIN"/>
    <property type="match status" value="1"/>
</dbReference>
<feature type="domain" description="Myb-like" evidence="1">
    <location>
        <begin position="41"/>
        <end position="100"/>
    </location>
</feature>
<feature type="domain" description="Myb-like" evidence="1">
    <location>
        <begin position="101"/>
        <end position="151"/>
    </location>
</feature>
<dbReference type="PROSITE" id="PS51294">
    <property type="entry name" value="HTH_MYB"/>
    <property type="match status" value="2"/>
</dbReference>
<keyword evidence="4" id="KW-1185">Reference proteome</keyword>
<organism evidence="3 4">
    <name type="scientific">Stentor coeruleus</name>
    <dbReference type="NCBI Taxonomy" id="5963"/>
    <lineage>
        <taxon>Eukaryota</taxon>
        <taxon>Sar</taxon>
        <taxon>Alveolata</taxon>
        <taxon>Ciliophora</taxon>
        <taxon>Postciliodesmatophora</taxon>
        <taxon>Heterotrichea</taxon>
        <taxon>Heterotrichida</taxon>
        <taxon>Stentoridae</taxon>
        <taxon>Stentor</taxon>
    </lineage>
</organism>
<dbReference type="GO" id="GO:0000978">
    <property type="term" value="F:RNA polymerase II cis-regulatory region sequence-specific DNA binding"/>
    <property type="evidence" value="ECO:0007669"/>
    <property type="project" value="TreeGrafter"/>
</dbReference>
<dbReference type="AlphaFoldDB" id="A0A1R2B805"/>
<feature type="domain" description="HTH myb-type" evidence="2">
    <location>
        <begin position="41"/>
        <end position="100"/>
    </location>
</feature>
<protein>
    <recommendedName>
        <fullName evidence="5">Myb-like DNA-binding domain containing protein</fullName>
    </recommendedName>
</protein>
<dbReference type="EMBL" id="MPUH01000866">
    <property type="protein sequence ID" value="OMJ72876.1"/>
    <property type="molecule type" value="Genomic_DNA"/>
</dbReference>
<dbReference type="GO" id="GO:0005634">
    <property type="term" value="C:nucleus"/>
    <property type="evidence" value="ECO:0007669"/>
    <property type="project" value="TreeGrafter"/>
</dbReference>
<comment type="caution">
    <text evidence="3">The sequence shown here is derived from an EMBL/GenBank/DDBJ whole genome shotgun (WGS) entry which is preliminary data.</text>
</comment>
<sequence length="484" mass="55071">MESAKPYPITNDVWMVPCFISTNNQIYKPVCKPFDDSSQSQSFKNRKSWTDEEDDILLEIVSKRGAKNWSSVAKDLNTRLHDNMPIRYGKQCRERWFNHLDPSLTKGRWSLQEDSFIVQKQILLGNKWSEIAKLMPGRTENQVKNRWKSLMKKAEKNCPAEFTPLEYMVKIMKVNETPVTNAFKLPKFLSDPLSVSIKHEDSFQYSVEDNEMHSPFMLDMKKNETEIYSPNKIDECTLPLRISSLTSDPDLQTCTSFDFASMASWKPNGKIDIDSLYGSKLELEKNDIEQCLTNFFVNTENQCKQWGFDSDFYSQRLYQNPELDNFSDPTKCDKNPLTQIYEGDPFSNLSSKGFIDTGKCDKNPLSNLYEGDAFSSLSSKGFTDQKCDKNQLTSLFDGDPFGAVVKTGFVDTSLCDKIPLGNMFDGDAFANLSGKALFEAPNSTMCNFTELSTPHMQLLGIQISNDEDQESQVRLAGKNTANNA</sequence>
<gene>
    <name evidence="3" type="ORF">SteCoe_28566</name>
</gene>
<dbReference type="Proteomes" id="UP000187209">
    <property type="component" value="Unassembled WGS sequence"/>
</dbReference>
<dbReference type="PROSITE" id="PS50090">
    <property type="entry name" value="MYB_LIKE"/>
    <property type="match status" value="2"/>
</dbReference>
<dbReference type="PANTHER" id="PTHR45614">
    <property type="entry name" value="MYB PROTEIN-RELATED"/>
    <property type="match status" value="1"/>
</dbReference>
<reference evidence="3 4" key="1">
    <citation type="submission" date="2016-11" db="EMBL/GenBank/DDBJ databases">
        <title>The macronuclear genome of Stentor coeruleus: a giant cell with tiny introns.</title>
        <authorList>
            <person name="Slabodnick M."/>
            <person name="Ruby J.G."/>
            <person name="Reiff S.B."/>
            <person name="Swart E.C."/>
            <person name="Gosai S."/>
            <person name="Prabakaran S."/>
            <person name="Witkowska E."/>
            <person name="Larue G.E."/>
            <person name="Fisher S."/>
            <person name="Freeman R.M."/>
            <person name="Gunawardena J."/>
            <person name="Chu W."/>
            <person name="Stover N.A."/>
            <person name="Gregory B.D."/>
            <person name="Nowacki M."/>
            <person name="Derisi J."/>
            <person name="Roy S.W."/>
            <person name="Marshall W.F."/>
            <person name="Sood P."/>
        </authorList>
    </citation>
    <scope>NUCLEOTIDE SEQUENCE [LARGE SCALE GENOMIC DNA]</scope>
    <source>
        <strain evidence="3">WM001</strain>
    </source>
</reference>
<dbReference type="InterPro" id="IPR001005">
    <property type="entry name" value="SANT/Myb"/>
</dbReference>
<dbReference type="Pfam" id="PF00249">
    <property type="entry name" value="Myb_DNA-binding"/>
    <property type="match status" value="2"/>
</dbReference>
<feature type="domain" description="HTH myb-type" evidence="2">
    <location>
        <begin position="101"/>
        <end position="155"/>
    </location>
</feature>
<proteinExistence type="predicted"/>
<dbReference type="Gene3D" id="1.10.10.60">
    <property type="entry name" value="Homeodomain-like"/>
    <property type="match status" value="2"/>
</dbReference>
<accession>A0A1R2B805</accession>
<dbReference type="CDD" id="cd00167">
    <property type="entry name" value="SANT"/>
    <property type="match status" value="2"/>
</dbReference>
<evidence type="ECO:0000259" key="2">
    <source>
        <dbReference type="PROSITE" id="PS51294"/>
    </source>
</evidence>
<dbReference type="InterPro" id="IPR050560">
    <property type="entry name" value="MYB_TF"/>
</dbReference>